<accession>A0ABW2KFU7</accession>
<dbReference type="RefSeq" id="WP_379870586.1">
    <property type="nucleotide sequence ID" value="NZ_JBHTBH010000004.1"/>
</dbReference>
<keyword evidence="4" id="KW-1185">Reference proteome</keyword>
<organism evidence="3 4">
    <name type="scientific">Marinactinospora rubrisoli</name>
    <dbReference type="NCBI Taxonomy" id="2715399"/>
    <lineage>
        <taxon>Bacteria</taxon>
        <taxon>Bacillati</taxon>
        <taxon>Actinomycetota</taxon>
        <taxon>Actinomycetes</taxon>
        <taxon>Streptosporangiales</taxon>
        <taxon>Nocardiopsidaceae</taxon>
        <taxon>Marinactinospora</taxon>
    </lineage>
</organism>
<feature type="region of interest" description="Disordered" evidence="1">
    <location>
        <begin position="1"/>
        <end position="21"/>
    </location>
</feature>
<name>A0ABW2KFU7_9ACTN</name>
<comment type="caution">
    <text evidence="3">The sequence shown here is derived from an EMBL/GenBank/DDBJ whole genome shotgun (WGS) entry which is preliminary data.</text>
</comment>
<gene>
    <name evidence="3" type="ORF">ACFQRF_09580</name>
</gene>
<dbReference type="SUPFAM" id="SSF53474">
    <property type="entry name" value="alpha/beta-Hydrolases"/>
    <property type="match status" value="1"/>
</dbReference>
<evidence type="ECO:0000313" key="3">
    <source>
        <dbReference type="EMBL" id="MFC7327992.1"/>
    </source>
</evidence>
<dbReference type="EMBL" id="JBHTBH010000004">
    <property type="protein sequence ID" value="MFC7327992.1"/>
    <property type="molecule type" value="Genomic_DNA"/>
</dbReference>
<evidence type="ECO:0000259" key="2">
    <source>
        <dbReference type="Pfam" id="PF00561"/>
    </source>
</evidence>
<keyword evidence="3" id="KW-0378">Hydrolase</keyword>
<sequence length="349" mass="38078">MTDQENTPAEPAGRGSVRGAPGLSDAFTDTFRSRWVHVGDLRLHAVTGGDGPPLLLLAGWPQTWYAWRELMPALARDFSIVAPDPRGVGLSGKPDDGYDTGTLAADMVGLMSALGHDRFAMVGHDVGMWTGYALAADHPERLDRLALAEAVIPGLAPSPPLFAPQETIDRLWHFGFNRLGSLNEHLVEGRERLFFGHQFATKAARPLPRHAVDLYVETLACDRDALRASFEVYRAIDTTIEQNHRRRQRKLTMPVLTIAGARSVGELVGSSLAPAAEDVTAIVLPDCGHYPAEEAPQDMLAILTDFLAPYRGTPERHQDLEVRTDVADRVGGLSWKAPDGDDQPAEKTD</sequence>
<proteinExistence type="predicted"/>
<evidence type="ECO:0000313" key="4">
    <source>
        <dbReference type="Proteomes" id="UP001596540"/>
    </source>
</evidence>
<dbReference type="Pfam" id="PF00561">
    <property type="entry name" value="Abhydrolase_1"/>
    <property type="match status" value="1"/>
</dbReference>
<dbReference type="Gene3D" id="3.40.50.1820">
    <property type="entry name" value="alpha/beta hydrolase"/>
    <property type="match status" value="1"/>
</dbReference>
<dbReference type="GO" id="GO:0016787">
    <property type="term" value="F:hydrolase activity"/>
    <property type="evidence" value="ECO:0007669"/>
    <property type="project" value="UniProtKB-KW"/>
</dbReference>
<reference evidence="4" key="1">
    <citation type="journal article" date="2019" name="Int. J. Syst. Evol. Microbiol.">
        <title>The Global Catalogue of Microorganisms (GCM) 10K type strain sequencing project: providing services to taxonomists for standard genome sequencing and annotation.</title>
        <authorList>
            <consortium name="The Broad Institute Genomics Platform"/>
            <consortium name="The Broad Institute Genome Sequencing Center for Infectious Disease"/>
            <person name="Wu L."/>
            <person name="Ma J."/>
        </authorList>
    </citation>
    <scope>NUCLEOTIDE SEQUENCE [LARGE SCALE GENOMIC DNA]</scope>
    <source>
        <strain evidence="4">CGMCC 4.7382</strain>
    </source>
</reference>
<protein>
    <submittedName>
        <fullName evidence="3">Alpha/beta fold hydrolase</fullName>
    </submittedName>
</protein>
<dbReference type="Proteomes" id="UP001596540">
    <property type="component" value="Unassembled WGS sequence"/>
</dbReference>
<dbReference type="PRINTS" id="PR00111">
    <property type="entry name" value="ABHYDROLASE"/>
</dbReference>
<dbReference type="InterPro" id="IPR029058">
    <property type="entry name" value="AB_hydrolase_fold"/>
</dbReference>
<feature type="domain" description="AB hydrolase-1" evidence="2">
    <location>
        <begin position="52"/>
        <end position="294"/>
    </location>
</feature>
<evidence type="ECO:0000256" key="1">
    <source>
        <dbReference type="SAM" id="MobiDB-lite"/>
    </source>
</evidence>
<dbReference type="InterPro" id="IPR000073">
    <property type="entry name" value="AB_hydrolase_1"/>
</dbReference>
<dbReference type="PANTHER" id="PTHR43329">
    <property type="entry name" value="EPOXIDE HYDROLASE"/>
    <property type="match status" value="1"/>
</dbReference>